<protein>
    <submittedName>
        <fullName evidence="2">Uncharacterized protein</fullName>
    </submittedName>
</protein>
<reference evidence="2 3" key="1">
    <citation type="journal article" date="2011" name="Stand. Genomic Sci.">
        <title>Complete genome sequence of Haliscomenobacter hydrossis type strain (O).</title>
        <authorList>
            <consortium name="US DOE Joint Genome Institute (JGI-PGF)"/>
            <person name="Daligault H."/>
            <person name="Lapidus A."/>
            <person name="Zeytun A."/>
            <person name="Nolan M."/>
            <person name="Lucas S."/>
            <person name="Del Rio T.G."/>
            <person name="Tice H."/>
            <person name="Cheng J.F."/>
            <person name="Tapia R."/>
            <person name="Han C."/>
            <person name="Goodwin L."/>
            <person name="Pitluck S."/>
            <person name="Liolios K."/>
            <person name="Pagani I."/>
            <person name="Ivanova N."/>
            <person name="Huntemann M."/>
            <person name="Mavromatis K."/>
            <person name="Mikhailova N."/>
            <person name="Pati A."/>
            <person name="Chen A."/>
            <person name="Palaniappan K."/>
            <person name="Land M."/>
            <person name="Hauser L."/>
            <person name="Brambilla E.M."/>
            <person name="Rohde M."/>
            <person name="Verbarg S."/>
            <person name="Goker M."/>
            <person name="Bristow J."/>
            <person name="Eisen J.A."/>
            <person name="Markowitz V."/>
            <person name="Hugenholtz P."/>
            <person name="Kyrpides N.C."/>
            <person name="Klenk H.P."/>
            <person name="Woyke T."/>
        </authorList>
    </citation>
    <scope>NUCLEOTIDE SEQUENCE [LARGE SCALE GENOMIC DNA]</scope>
    <source>
        <strain evidence="3">ATCC 27775 / DSM 1100 / LMG 10767 / O</strain>
    </source>
</reference>
<feature type="transmembrane region" description="Helical" evidence="1">
    <location>
        <begin position="147"/>
        <end position="167"/>
    </location>
</feature>
<dbReference type="KEGG" id="hhy:Halhy_4421"/>
<evidence type="ECO:0000313" key="2">
    <source>
        <dbReference type="EMBL" id="AEE52263.1"/>
    </source>
</evidence>
<keyword evidence="1" id="KW-0472">Membrane</keyword>
<evidence type="ECO:0000256" key="1">
    <source>
        <dbReference type="SAM" id="Phobius"/>
    </source>
</evidence>
<feature type="transmembrane region" description="Helical" evidence="1">
    <location>
        <begin position="122"/>
        <end position="140"/>
    </location>
</feature>
<dbReference type="EMBL" id="CP002691">
    <property type="protein sequence ID" value="AEE52263.1"/>
    <property type="molecule type" value="Genomic_DNA"/>
</dbReference>
<gene>
    <name evidence="2" type="ordered locus">Halhy_4421</name>
</gene>
<dbReference type="Proteomes" id="UP000008461">
    <property type="component" value="Chromosome"/>
</dbReference>
<feature type="transmembrane region" description="Helical" evidence="1">
    <location>
        <begin position="173"/>
        <end position="190"/>
    </location>
</feature>
<dbReference type="HOGENOM" id="CLU_1189308_0_0_10"/>
<feature type="transmembrane region" description="Helical" evidence="1">
    <location>
        <begin position="50"/>
        <end position="71"/>
    </location>
</feature>
<keyword evidence="3" id="KW-1185">Reference proteome</keyword>
<accession>F4KQX8</accession>
<feature type="transmembrane region" description="Helical" evidence="1">
    <location>
        <begin position="202"/>
        <end position="219"/>
    </location>
</feature>
<evidence type="ECO:0000313" key="3">
    <source>
        <dbReference type="Proteomes" id="UP000008461"/>
    </source>
</evidence>
<feature type="transmembrane region" description="Helical" evidence="1">
    <location>
        <begin position="12"/>
        <end position="30"/>
    </location>
</feature>
<keyword evidence="1" id="KW-1133">Transmembrane helix</keyword>
<dbReference type="eggNOG" id="ENOG5032UAZ">
    <property type="taxonomic scope" value="Bacteria"/>
</dbReference>
<keyword evidence="1" id="KW-0812">Transmembrane</keyword>
<feature type="transmembrane region" description="Helical" evidence="1">
    <location>
        <begin position="83"/>
        <end position="102"/>
    </location>
</feature>
<reference key="2">
    <citation type="submission" date="2011-04" db="EMBL/GenBank/DDBJ databases">
        <title>Complete sequence of chromosome of Haliscomenobacter hydrossis DSM 1100.</title>
        <authorList>
            <consortium name="US DOE Joint Genome Institute (JGI-PGF)"/>
            <person name="Lucas S."/>
            <person name="Han J."/>
            <person name="Lapidus A."/>
            <person name="Bruce D."/>
            <person name="Goodwin L."/>
            <person name="Pitluck S."/>
            <person name="Peters L."/>
            <person name="Kyrpides N."/>
            <person name="Mavromatis K."/>
            <person name="Ivanova N."/>
            <person name="Ovchinnikova G."/>
            <person name="Pagani I."/>
            <person name="Daligault H."/>
            <person name="Detter J.C."/>
            <person name="Han C."/>
            <person name="Land M."/>
            <person name="Hauser L."/>
            <person name="Markowitz V."/>
            <person name="Cheng J.-F."/>
            <person name="Hugenholtz P."/>
            <person name="Woyke T."/>
            <person name="Wu D."/>
            <person name="Verbarg S."/>
            <person name="Frueling A."/>
            <person name="Brambilla E."/>
            <person name="Klenk H.-P."/>
            <person name="Eisen J.A."/>
        </authorList>
    </citation>
    <scope>NUCLEOTIDE SEQUENCE</scope>
    <source>
        <strain>DSM 1100</strain>
    </source>
</reference>
<proteinExistence type="predicted"/>
<sequence>MNQDQTIQPINTKAIIVGMVLLFIALQLGFHPTYIKHFPAFKPFTWLHHVHGALMASWIILLVVQPILIHKGKYKVHRFMGKLSYLIAPLMIVSMYLILRFTYHKHVMDVSPEAEISNQGPIIMQLFGFTVLYALGVIYRKHTFYHLRFMIGTAILMIIPILGRIFFEYFGATVWYDLYLSVGIAFFLTINDARKKQDWRPYAIVTAVLCSILLVYFIRNTEAWLAVGRFVVHTFY</sequence>
<dbReference type="STRING" id="760192.Halhy_4421"/>
<name>F4KQX8_HALH1</name>
<organism evidence="2 3">
    <name type="scientific">Haliscomenobacter hydrossis (strain ATCC 27775 / DSM 1100 / LMG 10767 / O)</name>
    <dbReference type="NCBI Taxonomy" id="760192"/>
    <lineage>
        <taxon>Bacteria</taxon>
        <taxon>Pseudomonadati</taxon>
        <taxon>Bacteroidota</taxon>
        <taxon>Saprospiria</taxon>
        <taxon>Saprospirales</taxon>
        <taxon>Haliscomenobacteraceae</taxon>
        <taxon>Haliscomenobacter</taxon>
    </lineage>
</organism>
<dbReference type="AlphaFoldDB" id="F4KQX8"/>